<reference evidence="3 4" key="1">
    <citation type="submission" date="2020-04" db="EMBL/GenBank/DDBJ databases">
        <title>MicrobeNet Type strains.</title>
        <authorList>
            <person name="Nicholson A.C."/>
        </authorList>
    </citation>
    <scope>NUCLEOTIDE SEQUENCE [LARGE SCALE GENOMIC DNA]</scope>
    <source>
        <strain evidence="3 4">DSM 22768</strain>
    </source>
</reference>
<protein>
    <submittedName>
        <fullName evidence="3">Transporter substrate-binding domain-containing protein</fullName>
    </submittedName>
</protein>
<name>A0A7X9LG57_STRRT</name>
<dbReference type="Gene3D" id="3.40.190.10">
    <property type="entry name" value="Periplasmic binding protein-like II"/>
    <property type="match status" value="2"/>
</dbReference>
<dbReference type="CDD" id="cd13691">
    <property type="entry name" value="PBP2_Peb1a_like"/>
    <property type="match status" value="1"/>
</dbReference>
<dbReference type="InterPro" id="IPR001638">
    <property type="entry name" value="Solute-binding_3/MltF_N"/>
</dbReference>
<evidence type="ECO:0000313" key="4">
    <source>
        <dbReference type="Proteomes" id="UP000532121"/>
    </source>
</evidence>
<dbReference type="Proteomes" id="UP000532121">
    <property type="component" value="Unassembled WGS sequence"/>
</dbReference>
<evidence type="ECO:0000259" key="2">
    <source>
        <dbReference type="SMART" id="SM00062"/>
    </source>
</evidence>
<sequence length="271" mass="30021">MNIKKIIAAISLLLILLVGFAGVPKVSADTTFKEVQKIKKAGVLKVGVKQDVPNFGYYSAETGKYEGMEIDVARKIAKSMGVKLELVPVTTQTREPLMDNGQVDLVIATYTITPERQASYSISKPYYYDQIGFLVRKSSKISKISDLDGLTIGVSQGATTKASLEAYAKEHHLKFKYVQLGSFPELAISLYSKRINAFSVDKSILTGYVSKQSRLLKAGFNTQEYGIATKKSNTGLTKYVNQLLDKWSADKSLEKIYNKYNLESAEPDSQK</sequence>
<dbReference type="PANTHER" id="PTHR35936:SF34">
    <property type="entry name" value="ABC TRANSPORTER EXTRACELLULAR-BINDING PROTEIN YCKB-RELATED"/>
    <property type="match status" value="1"/>
</dbReference>
<dbReference type="RefSeq" id="WP_003088931.1">
    <property type="nucleotide sequence ID" value="NZ_CP043405.1"/>
</dbReference>
<accession>A0A7X9LG57</accession>
<dbReference type="Pfam" id="PF00497">
    <property type="entry name" value="SBP_bac_3"/>
    <property type="match status" value="1"/>
</dbReference>
<dbReference type="AlphaFoldDB" id="A0A7X9LG57"/>
<dbReference type="SMART" id="SM00062">
    <property type="entry name" value="PBPb"/>
    <property type="match status" value="1"/>
</dbReference>
<proteinExistence type="predicted"/>
<dbReference type="EMBL" id="JABASA010000010">
    <property type="protein sequence ID" value="NMD49250.1"/>
    <property type="molecule type" value="Genomic_DNA"/>
</dbReference>
<evidence type="ECO:0000256" key="1">
    <source>
        <dbReference type="ARBA" id="ARBA00022729"/>
    </source>
</evidence>
<organism evidence="3 4">
    <name type="scientific">Streptococcus ratti</name>
    <dbReference type="NCBI Taxonomy" id="1341"/>
    <lineage>
        <taxon>Bacteria</taxon>
        <taxon>Bacillati</taxon>
        <taxon>Bacillota</taxon>
        <taxon>Bacilli</taxon>
        <taxon>Lactobacillales</taxon>
        <taxon>Streptococcaceae</taxon>
        <taxon>Streptococcus</taxon>
    </lineage>
</organism>
<dbReference type="PANTHER" id="PTHR35936">
    <property type="entry name" value="MEMBRANE-BOUND LYTIC MUREIN TRANSGLYCOSYLASE F"/>
    <property type="match status" value="1"/>
</dbReference>
<dbReference type="SUPFAM" id="SSF53850">
    <property type="entry name" value="Periplasmic binding protein-like II"/>
    <property type="match status" value="1"/>
</dbReference>
<keyword evidence="1" id="KW-0732">Signal</keyword>
<feature type="domain" description="Solute-binding protein family 3/N-terminal" evidence="2">
    <location>
        <begin position="43"/>
        <end position="264"/>
    </location>
</feature>
<gene>
    <name evidence="3" type="ORF">HHO37_06105</name>
</gene>
<evidence type="ECO:0000313" key="3">
    <source>
        <dbReference type="EMBL" id="NMD49250.1"/>
    </source>
</evidence>
<comment type="caution">
    <text evidence="3">The sequence shown here is derived from an EMBL/GenBank/DDBJ whole genome shotgun (WGS) entry which is preliminary data.</text>
</comment>